<evidence type="ECO:0000313" key="2">
    <source>
        <dbReference type="Proteomes" id="UP000076502"/>
    </source>
</evidence>
<dbReference type="EMBL" id="KQ434973">
    <property type="protein sequence ID" value="KZC12775.1"/>
    <property type="molecule type" value="Genomic_DNA"/>
</dbReference>
<organism evidence="1 2">
    <name type="scientific">Dufourea novaeangliae</name>
    <name type="common">Sweat bee</name>
    <dbReference type="NCBI Taxonomy" id="178035"/>
    <lineage>
        <taxon>Eukaryota</taxon>
        <taxon>Metazoa</taxon>
        <taxon>Ecdysozoa</taxon>
        <taxon>Arthropoda</taxon>
        <taxon>Hexapoda</taxon>
        <taxon>Insecta</taxon>
        <taxon>Pterygota</taxon>
        <taxon>Neoptera</taxon>
        <taxon>Endopterygota</taxon>
        <taxon>Hymenoptera</taxon>
        <taxon>Apocrita</taxon>
        <taxon>Aculeata</taxon>
        <taxon>Apoidea</taxon>
        <taxon>Anthophila</taxon>
        <taxon>Halictidae</taxon>
        <taxon>Rophitinae</taxon>
        <taxon>Dufourea</taxon>
    </lineage>
</organism>
<evidence type="ECO:0000313" key="1">
    <source>
        <dbReference type="EMBL" id="KZC12775.1"/>
    </source>
</evidence>
<name>A0A154PLM5_DUFNO</name>
<protein>
    <submittedName>
        <fullName evidence="1">Uncharacterized protein</fullName>
    </submittedName>
</protein>
<accession>A0A154PLM5</accession>
<sequence>MKDKDATWVDFIYKSEKDESTLQNAYSWEISAMQTTFVDTVESCHSVPFIIASNAV</sequence>
<proteinExistence type="predicted"/>
<reference evidence="1 2" key="1">
    <citation type="submission" date="2015-07" db="EMBL/GenBank/DDBJ databases">
        <title>The genome of Dufourea novaeangliae.</title>
        <authorList>
            <person name="Pan H."/>
            <person name="Kapheim K."/>
        </authorList>
    </citation>
    <scope>NUCLEOTIDE SEQUENCE [LARGE SCALE GENOMIC DNA]</scope>
    <source>
        <strain evidence="1">0120121106</strain>
        <tissue evidence="1">Whole body</tissue>
    </source>
</reference>
<gene>
    <name evidence="1" type="ORF">WN55_04297</name>
</gene>
<dbReference type="Proteomes" id="UP000076502">
    <property type="component" value="Unassembled WGS sequence"/>
</dbReference>
<keyword evidence="2" id="KW-1185">Reference proteome</keyword>
<dbReference type="AlphaFoldDB" id="A0A154PLM5"/>